<dbReference type="Pfam" id="PF06522">
    <property type="entry name" value="B12D"/>
    <property type="match status" value="1"/>
</dbReference>
<reference evidence="3 4" key="1">
    <citation type="submission" date="2011-02" db="EMBL/GenBank/DDBJ databases">
        <title>The Genome Sequence of Sphaeroforma arctica JP610.</title>
        <authorList>
            <consortium name="The Broad Institute Genome Sequencing Platform"/>
            <person name="Russ C."/>
            <person name="Cuomo C."/>
            <person name="Young S.K."/>
            <person name="Zeng Q."/>
            <person name="Gargeya S."/>
            <person name="Alvarado L."/>
            <person name="Berlin A."/>
            <person name="Chapman S.B."/>
            <person name="Chen Z."/>
            <person name="Freedman E."/>
            <person name="Gellesch M."/>
            <person name="Goldberg J."/>
            <person name="Griggs A."/>
            <person name="Gujja S."/>
            <person name="Heilman E."/>
            <person name="Heiman D."/>
            <person name="Howarth C."/>
            <person name="Mehta T."/>
            <person name="Neiman D."/>
            <person name="Pearson M."/>
            <person name="Roberts A."/>
            <person name="Saif S."/>
            <person name="Shea T."/>
            <person name="Shenoy N."/>
            <person name="Sisk P."/>
            <person name="Stolte C."/>
            <person name="Sykes S."/>
            <person name="White J."/>
            <person name="Yandava C."/>
            <person name="Burger G."/>
            <person name="Gray M.W."/>
            <person name="Holland P.W.H."/>
            <person name="King N."/>
            <person name="Lang F.B.F."/>
            <person name="Roger A.J."/>
            <person name="Ruiz-Trillo I."/>
            <person name="Haas B."/>
            <person name="Nusbaum C."/>
            <person name="Birren B."/>
        </authorList>
    </citation>
    <scope>NUCLEOTIDE SEQUENCE [LARGE SCALE GENOMIC DNA]</scope>
    <source>
        <strain evidence="3 4">JP610</strain>
    </source>
</reference>
<organism evidence="3 4">
    <name type="scientific">Sphaeroforma arctica JP610</name>
    <dbReference type="NCBI Taxonomy" id="667725"/>
    <lineage>
        <taxon>Eukaryota</taxon>
        <taxon>Ichthyosporea</taxon>
        <taxon>Ichthyophonida</taxon>
        <taxon>Sphaeroforma</taxon>
    </lineage>
</organism>
<feature type="transmembrane region" description="Helical" evidence="2">
    <location>
        <begin position="20"/>
        <end position="40"/>
    </location>
</feature>
<keyword evidence="2" id="KW-0472">Membrane</keyword>
<evidence type="ECO:0000256" key="2">
    <source>
        <dbReference type="SAM" id="Phobius"/>
    </source>
</evidence>
<dbReference type="GeneID" id="25912838"/>
<proteinExistence type="predicted"/>
<gene>
    <name evidence="3" type="ORF">SARC_12334</name>
</gene>
<name>A0A0L0FEE6_9EUKA</name>
<evidence type="ECO:0008006" key="5">
    <source>
        <dbReference type="Google" id="ProtNLM"/>
    </source>
</evidence>
<evidence type="ECO:0000313" key="4">
    <source>
        <dbReference type="Proteomes" id="UP000054560"/>
    </source>
</evidence>
<dbReference type="AlphaFoldDB" id="A0A0L0FEE6"/>
<dbReference type="RefSeq" id="XP_014149034.1">
    <property type="nucleotide sequence ID" value="XM_014293559.1"/>
</dbReference>
<keyword evidence="2" id="KW-0812">Transmembrane</keyword>
<evidence type="ECO:0000313" key="3">
    <source>
        <dbReference type="EMBL" id="KNC75132.1"/>
    </source>
</evidence>
<keyword evidence="2" id="KW-1133">Transmembrane helix</keyword>
<sequence length="76" mass="8098">MNNLGKATKFLKDTPELIPLAVPVGLAIGFAGFTIVRNLMTNAALTVNSRPFDKEHSKLLQAPTPTLGGHSPNDTK</sequence>
<accession>A0A0L0FEE6</accession>
<feature type="region of interest" description="Disordered" evidence="1">
    <location>
        <begin position="56"/>
        <end position="76"/>
    </location>
</feature>
<keyword evidence="4" id="KW-1185">Reference proteome</keyword>
<evidence type="ECO:0000256" key="1">
    <source>
        <dbReference type="SAM" id="MobiDB-lite"/>
    </source>
</evidence>
<dbReference type="OrthoDB" id="202195at2759"/>
<dbReference type="Proteomes" id="UP000054560">
    <property type="component" value="Unassembled WGS sequence"/>
</dbReference>
<dbReference type="EMBL" id="KQ243827">
    <property type="protein sequence ID" value="KNC75132.1"/>
    <property type="molecule type" value="Genomic_DNA"/>
</dbReference>
<protein>
    <recommendedName>
        <fullName evidence="5">NADH-ubiquinone reductase complex 1 MLRQ subunit</fullName>
    </recommendedName>
</protein>
<dbReference type="InterPro" id="IPR010530">
    <property type="entry name" value="B12D"/>
</dbReference>